<name>A0A101KMI0_RHILI</name>
<sequence>MPKTGDVVLISEQERDLLCAVSYAYLACGQSAQSLALLRLAVRDDSQDVNVLRIFAYALIAEGLGDEALTILDRLDVLDDQKSSLPPSDLMRSQALQRARRTDEARAVFQSYVSLRSRTVFLKQT</sequence>
<dbReference type="Proteomes" id="UP000053176">
    <property type="component" value="Unassembled WGS sequence"/>
</dbReference>
<dbReference type="EMBL" id="LPWA01000163">
    <property type="protein sequence ID" value="KUM23576.1"/>
    <property type="molecule type" value="Genomic_DNA"/>
</dbReference>
<protein>
    <submittedName>
        <fullName evidence="1">Histidine kinase</fullName>
    </submittedName>
</protein>
<proteinExistence type="predicted"/>
<dbReference type="InterPro" id="IPR011990">
    <property type="entry name" value="TPR-like_helical_dom_sf"/>
</dbReference>
<dbReference type="SUPFAM" id="SSF48452">
    <property type="entry name" value="TPR-like"/>
    <property type="match status" value="1"/>
</dbReference>
<evidence type="ECO:0000313" key="2">
    <source>
        <dbReference type="Proteomes" id="UP000053176"/>
    </source>
</evidence>
<organism evidence="1 2">
    <name type="scientific">Rhizobium loti</name>
    <name type="common">Mesorhizobium loti</name>
    <dbReference type="NCBI Taxonomy" id="381"/>
    <lineage>
        <taxon>Bacteria</taxon>
        <taxon>Pseudomonadati</taxon>
        <taxon>Pseudomonadota</taxon>
        <taxon>Alphaproteobacteria</taxon>
        <taxon>Hyphomicrobiales</taxon>
        <taxon>Phyllobacteriaceae</taxon>
        <taxon>Mesorhizobium</taxon>
    </lineage>
</organism>
<evidence type="ECO:0000313" key="1">
    <source>
        <dbReference type="EMBL" id="KUM23576.1"/>
    </source>
</evidence>
<comment type="caution">
    <text evidence="1">The sequence shown here is derived from an EMBL/GenBank/DDBJ whole genome shotgun (WGS) entry which is preliminary data.</text>
</comment>
<keyword evidence="1" id="KW-0418">Kinase</keyword>
<reference evidence="1 2" key="1">
    <citation type="submission" date="2015-12" db="EMBL/GenBank/DDBJ databases">
        <title>Draft genome sequence of Mesorhizobium sp. UFLA 01-765, a multitolerant efficient symbiont and plant-growth promoting strain isolated from Zn-mining soil using Leucaena leucocephala as a trap plant.</title>
        <authorList>
            <person name="Rangel W.M."/>
            <person name="Thijs S."/>
            <person name="Longatti S.M."/>
            <person name="Moreira F.M."/>
            <person name="Weyens N."/>
            <person name="Vangronsveld J."/>
            <person name="Van Hamme J.D."/>
            <person name="Bottos E.M."/>
            <person name="Rineau F."/>
        </authorList>
    </citation>
    <scope>NUCLEOTIDE SEQUENCE [LARGE SCALE GENOMIC DNA]</scope>
    <source>
        <strain evidence="1 2">UFLA 01-765</strain>
    </source>
</reference>
<gene>
    <name evidence="1" type="ORF">AU467_33475</name>
</gene>
<dbReference type="GO" id="GO:0016301">
    <property type="term" value="F:kinase activity"/>
    <property type="evidence" value="ECO:0007669"/>
    <property type="project" value="UniProtKB-KW"/>
</dbReference>
<dbReference type="OrthoDB" id="8021520at2"/>
<dbReference type="AlphaFoldDB" id="A0A101KMI0"/>
<accession>A0A101KMI0</accession>
<dbReference type="Gene3D" id="1.25.40.10">
    <property type="entry name" value="Tetratricopeptide repeat domain"/>
    <property type="match status" value="1"/>
</dbReference>
<keyword evidence="1" id="KW-0808">Transferase</keyword>